<name>A0A4C1YBE2_EUMVA</name>
<sequence length="74" mass="8456">MKARCGPEAGHDHRHRECCAEDIPNTLWIARKRLQLKLKAEPRSKVAVKWQSGSVAKLETGAREIHVKDEIHSF</sequence>
<dbReference type="Proteomes" id="UP000299102">
    <property type="component" value="Unassembled WGS sequence"/>
</dbReference>
<accession>A0A4C1YBE2</accession>
<dbReference type="AlphaFoldDB" id="A0A4C1YBE2"/>
<proteinExistence type="predicted"/>
<evidence type="ECO:0000313" key="1">
    <source>
        <dbReference type="EMBL" id="GBP71775.1"/>
    </source>
</evidence>
<protein>
    <submittedName>
        <fullName evidence="1">Uncharacterized protein</fullName>
    </submittedName>
</protein>
<dbReference type="EMBL" id="BGZK01001121">
    <property type="protein sequence ID" value="GBP71775.1"/>
    <property type="molecule type" value="Genomic_DNA"/>
</dbReference>
<organism evidence="1 2">
    <name type="scientific">Eumeta variegata</name>
    <name type="common">Bagworm moth</name>
    <name type="synonym">Eumeta japonica</name>
    <dbReference type="NCBI Taxonomy" id="151549"/>
    <lineage>
        <taxon>Eukaryota</taxon>
        <taxon>Metazoa</taxon>
        <taxon>Ecdysozoa</taxon>
        <taxon>Arthropoda</taxon>
        <taxon>Hexapoda</taxon>
        <taxon>Insecta</taxon>
        <taxon>Pterygota</taxon>
        <taxon>Neoptera</taxon>
        <taxon>Endopterygota</taxon>
        <taxon>Lepidoptera</taxon>
        <taxon>Glossata</taxon>
        <taxon>Ditrysia</taxon>
        <taxon>Tineoidea</taxon>
        <taxon>Psychidae</taxon>
        <taxon>Oiketicinae</taxon>
        <taxon>Eumeta</taxon>
    </lineage>
</organism>
<gene>
    <name evidence="1" type="ORF">EVAR_55974_1</name>
</gene>
<evidence type="ECO:0000313" key="2">
    <source>
        <dbReference type="Proteomes" id="UP000299102"/>
    </source>
</evidence>
<keyword evidence="2" id="KW-1185">Reference proteome</keyword>
<reference evidence="1 2" key="1">
    <citation type="journal article" date="2019" name="Commun. Biol.">
        <title>The bagworm genome reveals a unique fibroin gene that provides high tensile strength.</title>
        <authorList>
            <person name="Kono N."/>
            <person name="Nakamura H."/>
            <person name="Ohtoshi R."/>
            <person name="Tomita M."/>
            <person name="Numata K."/>
            <person name="Arakawa K."/>
        </authorList>
    </citation>
    <scope>NUCLEOTIDE SEQUENCE [LARGE SCALE GENOMIC DNA]</scope>
</reference>
<comment type="caution">
    <text evidence="1">The sequence shown here is derived from an EMBL/GenBank/DDBJ whole genome shotgun (WGS) entry which is preliminary data.</text>
</comment>